<protein>
    <submittedName>
        <fullName evidence="1">Uncharacterized protein</fullName>
    </submittedName>
</protein>
<reference evidence="1" key="1">
    <citation type="submission" date="2016-09" db="EMBL/GenBank/DDBJ databases">
        <title>Draft genome of thermotolerant cyanobacterium Desertifilum sp. strain IPPAS B-1220.</title>
        <authorList>
            <person name="Sinetova M.A."/>
            <person name="Bolakhan K."/>
            <person name="Zayadan B.K."/>
            <person name="Mironov K.S."/>
            <person name="Ustinova V."/>
            <person name="Kupriyanova E.V."/>
            <person name="Sidorov R.A."/>
            <person name="Skrypnik A.N."/>
            <person name="Gogoleva N.E."/>
            <person name="Gogolev Y.V."/>
            <person name="Los D.A."/>
        </authorList>
    </citation>
    <scope>NUCLEOTIDE SEQUENCE [LARGE SCALE GENOMIC DNA]</scope>
    <source>
        <strain evidence="1">IPPAS B-1220</strain>
    </source>
</reference>
<gene>
    <name evidence="1" type="ORF">BH720_24490</name>
</gene>
<comment type="caution">
    <text evidence="1">The sequence shown here is derived from an EMBL/GenBank/DDBJ whole genome shotgun (WGS) entry which is preliminary data.</text>
</comment>
<dbReference type="AlphaFoldDB" id="A0A1E5QDF4"/>
<evidence type="ECO:0000313" key="1">
    <source>
        <dbReference type="EMBL" id="OEJ72657.1"/>
    </source>
</evidence>
<proteinExistence type="predicted"/>
<organism evidence="1">
    <name type="scientific">Desertifilum tharense IPPAS B-1220</name>
    <dbReference type="NCBI Taxonomy" id="1781255"/>
    <lineage>
        <taxon>Bacteria</taxon>
        <taxon>Bacillati</taxon>
        <taxon>Cyanobacteriota</taxon>
        <taxon>Cyanophyceae</taxon>
        <taxon>Desertifilales</taxon>
        <taxon>Desertifilaceae</taxon>
        <taxon>Desertifilum</taxon>
    </lineage>
</organism>
<accession>A0A1E5QDF4</accession>
<dbReference type="STRING" id="1781255.BH720_24490"/>
<dbReference type="EMBL" id="MJGC01000121">
    <property type="protein sequence ID" value="OEJ72657.1"/>
    <property type="molecule type" value="Genomic_DNA"/>
</dbReference>
<sequence>MPLFVKKNKAANPLNVGFFGAVRVVIHTNGITNLIQQFLGRWLTRLHRVDKLFTIQARN</sequence>
<name>A0A1E5QDF4_9CYAN</name>